<dbReference type="Proteomes" id="UP000487268">
    <property type="component" value="Unassembled WGS sequence"/>
</dbReference>
<dbReference type="RefSeq" id="WP_207709864.1">
    <property type="nucleotide sequence ID" value="NZ_WEGH01000004.1"/>
</dbReference>
<gene>
    <name evidence="1" type="ORF">ACRB68_59990</name>
</gene>
<accession>A0A7K0C342</accession>
<evidence type="ECO:0000313" key="2">
    <source>
        <dbReference type="Proteomes" id="UP000487268"/>
    </source>
</evidence>
<sequence>MVLSARLARFAAARPPSFLVAAPGATGTRLRAEAELRRRDRRCVAAPPAAAVLVVCGRPGAGLGAAVERVWDGMPGPRARVGLGETASREEIAAALETTALEPAAPPSHQDEDVPMADRAADRDGLKLDVLHVPLGPVLADWPAGLALRLTLQGDIVQAAETVVVDAPEGPSFWDGPWLRAAAGQPVTVGEAERRRAASHLDGIGRLLAVAGWQHAADQARALRDEVLADTPAEALTARYAGFARRVRRSRTLRWMLTDVGVLSSETAGRYGLAGYLGDAHDRLTGRLDEIGQALAQVDAQALLTGDGGPRGPIGQRPSGALLAVLPRLMEGAELAAARLTVASLDPDIDQLAVPAEAAGG</sequence>
<organism evidence="1 2">
    <name type="scientific">Actinomadura macrotermitis</name>
    <dbReference type="NCBI Taxonomy" id="2585200"/>
    <lineage>
        <taxon>Bacteria</taxon>
        <taxon>Bacillati</taxon>
        <taxon>Actinomycetota</taxon>
        <taxon>Actinomycetes</taxon>
        <taxon>Streptosporangiales</taxon>
        <taxon>Thermomonosporaceae</taxon>
        <taxon>Actinomadura</taxon>
    </lineage>
</organism>
<dbReference type="EMBL" id="WEGH01000004">
    <property type="protein sequence ID" value="MQY07897.1"/>
    <property type="molecule type" value="Genomic_DNA"/>
</dbReference>
<evidence type="ECO:0000313" key="1">
    <source>
        <dbReference type="EMBL" id="MQY07897.1"/>
    </source>
</evidence>
<name>A0A7K0C342_9ACTN</name>
<protein>
    <submittedName>
        <fullName evidence="1">Uncharacterized protein</fullName>
    </submittedName>
</protein>
<keyword evidence="2" id="KW-1185">Reference proteome</keyword>
<dbReference type="AlphaFoldDB" id="A0A7K0C342"/>
<reference evidence="1 2" key="1">
    <citation type="submission" date="2019-10" db="EMBL/GenBank/DDBJ databases">
        <title>Actinomadura rubteroloni sp. nov. and Actinomadura macrotermitis sp. nov., isolated from the gut of fungus growing-termite Macrotermes natalensis.</title>
        <authorList>
            <person name="Benndorf R."/>
            <person name="Martin K."/>
            <person name="Kuefner M."/>
            <person name="De Beer W."/>
            <person name="Kaster A.-K."/>
            <person name="Vollmers J."/>
            <person name="Poulsen M."/>
            <person name="Beemelmanns C."/>
        </authorList>
    </citation>
    <scope>NUCLEOTIDE SEQUENCE [LARGE SCALE GENOMIC DNA]</scope>
    <source>
        <strain evidence="1 2">RB68</strain>
    </source>
</reference>
<comment type="caution">
    <text evidence="1">The sequence shown here is derived from an EMBL/GenBank/DDBJ whole genome shotgun (WGS) entry which is preliminary data.</text>
</comment>
<proteinExistence type="predicted"/>